<evidence type="ECO:0000313" key="4">
    <source>
        <dbReference type="Proteomes" id="UP000254589"/>
    </source>
</evidence>
<dbReference type="CDD" id="cd07061">
    <property type="entry name" value="HP_HAP_like"/>
    <property type="match status" value="1"/>
</dbReference>
<evidence type="ECO:0000256" key="2">
    <source>
        <dbReference type="ARBA" id="ARBA00022801"/>
    </source>
</evidence>
<comment type="similarity">
    <text evidence="1">Belongs to the histidine acid phosphatase family.</text>
</comment>
<dbReference type="InterPro" id="IPR000560">
    <property type="entry name" value="His_Pase_clade-2"/>
</dbReference>
<dbReference type="EMBL" id="UGSJ01000001">
    <property type="protein sequence ID" value="SUA90363.1"/>
    <property type="molecule type" value="Genomic_DNA"/>
</dbReference>
<dbReference type="Gene3D" id="3.40.50.1240">
    <property type="entry name" value="Phosphoglycerate mutase-like"/>
    <property type="match status" value="2"/>
</dbReference>
<name>A0AAJ4ZBH7_PANPU</name>
<proteinExistence type="inferred from homology"/>
<gene>
    <name evidence="3" type="primary">appA_1</name>
    <name evidence="3" type="ORF">NCTC13159_01846</name>
</gene>
<sequence>MGGIDVAPVASVAPSLCLPRPAAMTPAMTRMMTCEPVCLIPDAVPPAAHMHPAQPRRRRSNGARWQTSLAMLAAVGALSVLSACTTAPAPAPGPAKPPESAARVDGMPVDWTLVSTVIVSRHGVRSPTHAHPPLDKLSPDAWPGWPVPAGYLTARGGSLAERMGRYYGDWLRARRVLPDNACPAPGTVYGWADIDQRTRETGNALLQGMAPGCDMRTSHQSDLATYDAVFQPVEAGDCPLDPGAARGAIEARLAPGGVAGLNKRYAATIARVGEVLDYGRSPACGASGGCKLEDVPTRLRVEGDGSGVALRGALGSAAKASEVFLLQYAEGLPENDVAWGRIRDEKDWARLLEAHNAQRDLLNRTPYLAAANGTPLLAIVLDALTRAEMPTGAPSPAPVRGPVLPVGNRVYVLTGHDTNVANLAGMLKLDWQLPDQPDNTPPDGALVFSLWHDAAGGAFVRVEFVYQSMHQLRHLTALSLDEPAKRVALTVPECNAGPDGKSCRWQDFSQRVKAALSPTCLDGVR</sequence>
<keyword evidence="2" id="KW-0378">Hydrolase</keyword>
<dbReference type="Proteomes" id="UP000254589">
    <property type="component" value="Unassembled WGS sequence"/>
</dbReference>
<dbReference type="GO" id="GO:0030288">
    <property type="term" value="C:outer membrane-bounded periplasmic space"/>
    <property type="evidence" value="ECO:0007669"/>
    <property type="project" value="TreeGrafter"/>
</dbReference>
<dbReference type="AlphaFoldDB" id="A0AAJ4ZBH7"/>
<dbReference type="InterPro" id="IPR029033">
    <property type="entry name" value="His_PPase_superfam"/>
</dbReference>
<dbReference type="InterPro" id="IPR050645">
    <property type="entry name" value="Histidine_acid_phosphatase"/>
</dbReference>
<dbReference type="GO" id="GO:0050308">
    <property type="term" value="F:sugar-phosphatase activity"/>
    <property type="evidence" value="ECO:0007669"/>
    <property type="project" value="TreeGrafter"/>
</dbReference>
<accession>A0AAJ4ZBH7</accession>
<evidence type="ECO:0000256" key="1">
    <source>
        <dbReference type="ARBA" id="ARBA00005375"/>
    </source>
</evidence>
<dbReference type="Pfam" id="PF00328">
    <property type="entry name" value="His_Phos_2"/>
    <property type="match status" value="2"/>
</dbReference>
<dbReference type="PANTHER" id="PTHR11567">
    <property type="entry name" value="ACID PHOSPHATASE-RELATED"/>
    <property type="match status" value="1"/>
</dbReference>
<organism evidence="3 4">
    <name type="scientific">Pandoraea pulmonicola</name>
    <dbReference type="NCBI Taxonomy" id="93221"/>
    <lineage>
        <taxon>Bacteria</taxon>
        <taxon>Pseudomonadati</taxon>
        <taxon>Pseudomonadota</taxon>
        <taxon>Betaproteobacteria</taxon>
        <taxon>Burkholderiales</taxon>
        <taxon>Burkholderiaceae</taxon>
        <taxon>Pandoraea</taxon>
    </lineage>
</organism>
<comment type="caution">
    <text evidence="3">The sequence shown here is derived from an EMBL/GenBank/DDBJ whole genome shotgun (WGS) entry which is preliminary data.</text>
</comment>
<dbReference type="SUPFAM" id="SSF53254">
    <property type="entry name" value="Phosphoglycerate mutase-like"/>
    <property type="match status" value="1"/>
</dbReference>
<reference evidence="3 4" key="1">
    <citation type="submission" date="2018-06" db="EMBL/GenBank/DDBJ databases">
        <authorList>
            <consortium name="Pathogen Informatics"/>
            <person name="Doyle S."/>
        </authorList>
    </citation>
    <scope>NUCLEOTIDE SEQUENCE [LARGE SCALE GENOMIC DNA]</scope>
    <source>
        <strain evidence="3 4">NCTC13159</strain>
    </source>
</reference>
<protein>
    <submittedName>
        <fullName evidence="3">Periplasmic AppA protein</fullName>
    </submittedName>
</protein>
<evidence type="ECO:0000313" key="3">
    <source>
        <dbReference type="EMBL" id="SUA90363.1"/>
    </source>
</evidence>
<dbReference type="PANTHER" id="PTHR11567:SF110">
    <property type="entry name" value="2-PHOSPHOXYLOSE PHOSPHATASE 1"/>
    <property type="match status" value="1"/>
</dbReference>